<keyword evidence="7" id="KW-0378">Hydrolase</keyword>
<dbReference type="PROSITE" id="PS50249">
    <property type="entry name" value="MPN"/>
    <property type="match status" value="1"/>
</dbReference>
<dbReference type="GO" id="GO:0008237">
    <property type="term" value="F:metallopeptidase activity"/>
    <property type="evidence" value="ECO:0007669"/>
    <property type="project" value="UniProtKB-KW"/>
</dbReference>
<proteinExistence type="inferred from homology"/>
<dbReference type="InterPro" id="IPR050242">
    <property type="entry name" value="JAMM_MPN+_peptidase_M67A"/>
</dbReference>
<dbReference type="InterPro" id="IPR040961">
    <property type="entry name" value="CSN5_C"/>
</dbReference>
<evidence type="ECO:0000313" key="11">
    <source>
        <dbReference type="EMBL" id="RKP21525.1"/>
    </source>
</evidence>
<evidence type="ECO:0000256" key="2">
    <source>
        <dbReference type="ARBA" id="ARBA00011098"/>
    </source>
</evidence>
<evidence type="ECO:0000256" key="4">
    <source>
        <dbReference type="ARBA" id="ARBA00022670"/>
    </source>
</evidence>
<evidence type="ECO:0000256" key="3">
    <source>
        <dbReference type="ARBA" id="ARBA00014880"/>
    </source>
</evidence>
<dbReference type="AlphaFoldDB" id="A0A4P9YPF3"/>
<dbReference type="SUPFAM" id="SSF102712">
    <property type="entry name" value="JAB1/MPN domain"/>
    <property type="match status" value="1"/>
</dbReference>
<keyword evidence="8" id="KW-0862">Zinc</keyword>
<dbReference type="PANTHER" id="PTHR10410">
    <property type="entry name" value="EUKARYOTIC TRANSLATION INITIATION FACTOR 3 -RELATED"/>
    <property type="match status" value="1"/>
</dbReference>
<protein>
    <recommendedName>
        <fullName evidence="3">COP9 signalosome complex subunit 5</fullName>
    </recommendedName>
</protein>
<dbReference type="GO" id="GO:0006508">
    <property type="term" value="P:proteolysis"/>
    <property type="evidence" value="ECO:0007669"/>
    <property type="project" value="UniProtKB-KW"/>
</dbReference>
<evidence type="ECO:0000259" key="10">
    <source>
        <dbReference type="PROSITE" id="PS50249"/>
    </source>
</evidence>
<dbReference type="Pfam" id="PF18323">
    <property type="entry name" value="CSN5_C"/>
    <property type="match status" value="1"/>
</dbReference>
<gene>
    <name evidence="11" type="ORF">ROZALSC1DRAFT_27083</name>
</gene>
<keyword evidence="9" id="KW-0482">Metalloprotease</keyword>
<evidence type="ECO:0000256" key="1">
    <source>
        <dbReference type="ARBA" id="ARBA00006008"/>
    </source>
</evidence>
<dbReference type="GO" id="GO:0008180">
    <property type="term" value="C:COP9 signalosome"/>
    <property type="evidence" value="ECO:0007669"/>
    <property type="project" value="UniProtKB-KW"/>
</dbReference>
<dbReference type="GO" id="GO:0000338">
    <property type="term" value="P:protein deneddylation"/>
    <property type="evidence" value="ECO:0007669"/>
    <property type="project" value="UniProtKB-ARBA"/>
</dbReference>
<name>A0A4P9YPF3_ROZAC</name>
<dbReference type="InterPro" id="IPR000555">
    <property type="entry name" value="JAMM/MPN+_dom"/>
</dbReference>
<dbReference type="Gene3D" id="3.40.140.10">
    <property type="entry name" value="Cytidine Deaminase, domain 2"/>
    <property type="match status" value="1"/>
</dbReference>
<reference evidence="12" key="1">
    <citation type="journal article" date="2018" name="Nat. Microbiol.">
        <title>Leveraging single-cell genomics to expand the fungal tree of life.</title>
        <authorList>
            <person name="Ahrendt S.R."/>
            <person name="Quandt C.A."/>
            <person name="Ciobanu D."/>
            <person name="Clum A."/>
            <person name="Salamov A."/>
            <person name="Andreopoulos B."/>
            <person name="Cheng J.F."/>
            <person name="Woyke T."/>
            <person name="Pelin A."/>
            <person name="Henrissat B."/>
            <person name="Reynolds N.K."/>
            <person name="Benny G.L."/>
            <person name="Smith M.E."/>
            <person name="James T.Y."/>
            <person name="Grigoriev I.V."/>
        </authorList>
    </citation>
    <scope>NUCLEOTIDE SEQUENCE [LARGE SCALE GENOMIC DNA]</scope>
    <source>
        <strain evidence="12">CSF55</strain>
    </source>
</reference>
<evidence type="ECO:0000256" key="7">
    <source>
        <dbReference type="ARBA" id="ARBA00022801"/>
    </source>
</evidence>
<dbReference type="GO" id="GO:0046872">
    <property type="term" value="F:metal ion binding"/>
    <property type="evidence" value="ECO:0007669"/>
    <property type="project" value="UniProtKB-KW"/>
</dbReference>
<dbReference type="Proteomes" id="UP000281549">
    <property type="component" value="Unassembled WGS sequence"/>
</dbReference>
<keyword evidence="6" id="KW-0736">Signalosome</keyword>
<accession>A0A4P9YPF3</accession>
<keyword evidence="5" id="KW-0479">Metal-binding</keyword>
<feature type="domain" description="MPN" evidence="10">
    <location>
        <begin position="54"/>
        <end position="191"/>
    </location>
</feature>
<evidence type="ECO:0000256" key="8">
    <source>
        <dbReference type="ARBA" id="ARBA00022833"/>
    </source>
</evidence>
<evidence type="ECO:0000256" key="9">
    <source>
        <dbReference type="ARBA" id="ARBA00023049"/>
    </source>
</evidence>
<evidence type="ECO:0000313" key="12">
    <source>
        <dbReference type="Proteomes" id="UP000281549"/>
    </source>
</evidence>
<organism evidence="11 12">
    <name type="scientific">Rozella allomycis (strain CSF55)</name>
    <dbReference type="NCBI Taxonomy" id="988480"/>
    <lineage>
        <taxon>Eukaryota</taxon>
        <taxon>Fungi</taxon>
        <taxon>Fungi incertae sedis</taxon>
        <taxon>Cryptomycota</taxon>
        <taxon>Cryptomycota incertae sedis</taxon>
        <taxon>Rozella</taxon>
    </lineage>
</organism>
<dbReference type="EMBL" id="ML004948">
    <property type="protein sequence ID" value="RKP21525.1"/>
    <property type="molecule type" value="Genomic_DNA"/>
</dbReference>
<dbReference type="SMART" id="SM00232">
    <property type="entry name" value="JAB_MPN"/>
    <property type="match status" value="1"/>
</dbReference>
<evidence type="ECO:0000256" key="5">
    <source>
        <dbReference type="ARBA" id="ARBA00022723"/>
    </source>
</evidence>
<evidence type="ECO:0000256" key="6">
    <source>
        <dbReference type="ARBA" id="ARBA00022790"/>
    </source>
</evidence>
<keyword evidence="4" id="KW-0645">Protease</keyword>
<sequence length="330" mass="38026">MDTDEKLARKTFELENEIKPLINNDEMYNFDAEEQKKILNEKPWTTDPKYFTNVKISSMALMKMVLHAKSGGDIEVMGLMQGKIKGQSMIVMDAFALPVEGTETRVNAAAEGYEYMVDYMTVIKQAGKQENVIGWYHSHPGYGCWLSGIDVSTQHLNQQFQEPFLAVVIDPKRTSSTGKVDLGAFRTFPEDYKAPSSSNDEFQQIPMDKIEDFGVHSNRYYSLPVSYFKSSFDERFLEILWSQYWMNNLSSSPILGTEEFLSKRISDLAIKLKKIDQNFDPTFGKPKIRKEDIHQSNESQLHKCCKESNKLSIEYLTNYMQELLKAEIFN</sequence>
<dbReference type="Pfam" id="PF01398">
    <property type="entry name" value="JAB"/>
    <property type="match status" value="1"/>
</dbReference>
<comment type="subunit">
    <text evidence="2">Component of the COP9 signalosome (CSN) complex.</text>
</comment>
<dbReference type="CDD" id="cd08069">
    <property type="entry name" value="MPN_RPN11_CSN5"/>
    <property type="match status" value="1"/>
</dbReference>
<dbReference type="InterPro" id="IPR037518">
    <property type="entry name" value="MPN"/>
</dbReference>
<comment type="similarity">
    <text evidence="1">Belongs to the peptidase M67A family. CSN5 subfamily.</text>
</comment>
<dbReference type="FunFam" id="3.40.140.10:FF:000003">
    <property type="entry name" value="COP9 signalosome complex subunit 5"/>
    <property type="match status" value="1"/>
</dbReference>